<keyword evidence="14" id="KW-1185">Reference proteome</keyword>
<dbReference type="EMBL" id="KZ305053">
    <property type="protein sequence ID" value="PIA35114.1"/>
    <property type="molecule type" value="Genomic_DNA"/>
</dbReference>
<dbReference type="AlphaFoldDB" id="A0A2G5CV03"/>
<dbReference type="InterPro" id="IPR045224">
    <property type="entry name" value="HDZip_class_I_plant"/>
</dbReference>
<keyword evidence="4 8" id="KW-0371">Homeobox</keyword>
<feature type="compositionally biased region" description="Basic residues" evidence="11">
    <location>
        <begin position="1"/>
        <end position="18"/>
    </location>
</feature>
<dbReference type="GO" id="GO:0000981">
    <property type="term" value="F:DNA-binding transcription factor activity, RNA polymerase II-specific"/>
    <property type="evidence" value="ECO:0007669"/>
    <property type="project" value="UniProtKB-UniRule"/>
</dbReference>
<evidence type="ECO:0000256" key="2">
    <source>
        <dbReference type="ARBA" id="ARBA00023015"/>
    </source>
</evidence>
<name>A0A2G5CV03_AQUCA</name>
<dbReference type="OrthoDB" id="6159439at2759"/>
<dbReference type="PANTHER" id="PTHR24326:SF522">
    <property type="entry name" value="HOMEOBOX-LEUCINE ZIPPER PROTEIN ATHB-52"/>
    <property type="match status" value="1"/>
</dbReference>
<dbReference type="Gene3D" id="1.10.10.60">
    <property type="entry name" value="Homeodomain-like"/>
    <property type="match status" value="1"/>
</dbReference>
<dbReference type="PROSITE" id="PS50071">
    <property type="entry name" value="HOMEOBOX_2"/>
    <property type="match status" value="1"/>
</dbReference>
<keyword evidence="6 8" id="KW-0539">Nucleus</keyword>
<comment type="function">
    <text evidence="10">Transcription factor.</text>
</comment>
<dbReference type="PANTHER" id="PTHR24326">
    <property type="entry name" value="HOMEOBOX-LEUCINE ZIPPER PROTEIN"/>
    <property type="match status" value="1"/>
</dbReference>
<evidence type="ECO:0000256" key="8">
    <source>
        <dbReference type="PROSITE-ProRule" id="PRU00108"/>
    </source>
</evidence>
<dbReference type="InterPro" id="IPR000047">
    <property type="entry name" value="HTH_motif"/>
</dbReference>
<dbReference type="InterPro" id="IPR001356">
    <property type="entry name" value="HD"/>
</dbReference>
<comment type="subcellular location">
    <subcellularLocation>
        <location evidence="1 8 9">Nucleus</location>
    </subcellularLocation>
</comment>
<protein>
    <recommendedName>
        <fullName evidence="10">Homeobox-leucine zipper protein</fullName>
    </recommendedName>
    <alternativeName>
        <fullName evidence="10">HD-ZIP protein</fullName>
    </alternativeName>
    <alternativeName>
        <fullName evidence="10">Homeodomain transcription factor</fullName>
    </alternativeName>
</protein>
<evidence type="ECO:0000256" key="10">
    <source>
        <dbReference type="RuleBase" id="RU369038"/>
    </source>
</evidence>
<dbReference type="FunCoup" id="A0A2G5CV03">
    <property type="interactions" value="30"/>
</dbReference>
<evidence type="ECO:0000259" key="12">
    <source>
        <dbReference type="PROSITE" id="PS50071"/>
    </source>
</evidence>
<dbReference type="SMART" id="SM00389">
    <property type="entry name" value="HOX"/>
    <property type="match status" value="1"/>
</dbReference>
<dbReference type="PRINTS" id="PR00031">
    <property type="entry name" value="HTHREPRESSR"/>
</dbReference>
<dbReference type="Pfam" id="PF00046">
    <property type="entry name" value="Homeodomain"/>
    <property type="match status" value="1"/>
</dbReference>
<dbReference type="InterPro" id="IPR009057">
    <property type="entry name" value="Homeodomain-like_sf"/>
</dbReference>
<comment type="similarity">
    <text evidence="7 10">Belongs to the HD-ZIP homeobox family. Class I subfamily.</text>
</comment>
<dbReference type="InParanoid" id="A0A2G5CV03"/>
<evidence type="ECO:0000256" key="1">
    <source>
        <dbReference type="ARBA" id="ARBA00004123"/>
    </source>
</evidence>
<evidence type="ECO:0000256" key="4">
    <source>
        <dbReference type="ARBA" id="ARBA00023155"/>
    </source>
</evidence>
<evidence type="ECO:0000256" key="6">
    <source>
        <dbReference type="ARBA" id="ARBA00023242"/>
    </source>
</evidence>
<evidence type="ECO:0000313" key="13">
    <source>
        <dbReference type="EMBL" id="PIA35114.1"/>
    </source>
</evidence>
<evidence type="ECO:0000256" key="11">
    <source>
        <dbReference type="SAM" id="MobiDB-lite"/>
    </source>
</evidence>
<evidence type="ECO:0000256" key="5">
    <source>
        <dbReference type="ARBA" id="ARBA00023163"/>
    </source>
</evidence>
<sequence>MKFPKSHNQKNTPKRHKNRLSEDQLRLLEASFSHEKKLEPERKFQLAYELGLPPKQVAIWYQNKRARWKTQNIELDYRAIQLRLDSVLADRGRLQKEVMRLRMELQRSQEVLFSLNLNQPPLPSLNTSCEEDGSSSLPSDANCPWENSEALQVEQVYAFLMGSGDQTSMLNNNSLFNPSNS</sequence>
<dbReference type="GO" id="GO:0045893">
    <property type="term" value="P:positive regulation of DNA-templated transcription"/>
    <property type="evidence" value="ECO:0007669"/>
    <property type="project" value="TreeGrafter"/>
</dbReference>
<keyword evidence="2 10" id="KW-0805">Transcription regulation</keyword>
<dbReference type="CDD" id="cd00086">
    <property type="entry name" value="homeodomain"/>
    <property type="match status" value="1"/>
</dbReference>
<feature type="domain" description="Homeobox" evidence="12">
    <location>
        <begin position="11"/>
        <end position="71"/>
    </location>
</feature>
<feature type="DNA-binding region" description="Homeobox" evidence="8">
    <location>
        <begin position="13"/>
        <end position="72"/>
    </location>
</feature>
<dbReference type="InterPro" id="IPR017970">
    <property type="entry name" value="Homeobox_CS"/>
</dbReference>
<keyword evidence="5 10" id="KW-0804">Transcription</keyword>
<evidence type="ECO:0000313" key="14">
    <source>
        <dbReference type="Proteomes" id="UP000230069"/>
    </source>
</evidence>
<keyword evidence="3 8" id="KW-0238">DNA-binding</keyword>
<feature type="region of interest" description="Disordered" evidence="11">
    <location>
        <begin position="1"/>
        <end position="21"/>
    </location>
</feature>
<evidence type="ECO:0000256" key="7">
    <source>
        <dbReference type="ARBA" id="ARBA00025748"/>
    </source>
</evidence>
<accession>A0A2G5CV03</accession>
<evidence type="ECO:0000256" key="9">
    <source>
        <dbReference type="RuleBase" id="RU000682"/>
    </source>
</evidence>
<dbReference type="GO" id="GO:0043565">
    <property type="term" value="F:sequence-specific DNA binding"/>
    <property type="evidence" value="ECO:0007669"/>
    <property type="project" value="TreeGrafter"/>
</dbReference>
<organism evidence="13 14">
    <name type="scientific">Aquilegia coerulea</name>
    <name type="common">Rocky mountain columbine</name>
    <dbReference type="NCBI Taxonomy" id="218851"/>
    <lineage>
        <taxon>Eukaryota</taxon>
        <taxon>Viridiplantae</taxon>
        <taxon>Streptophyta</taxon>
        <taxon>Embryophyta</taxon>
        <taxon>Tracheophyta</taxon>
        <taxon>Spermatophyta</taxon>
        <taxon>Magnoliopsida</taxon>
        <taxon>Ranunculales</taxon>
        <taxon>Ranunculaceae</taxon>
        <taxon>Thalictroideae</taxon>
        <taxon>Aquilegia</taxon>
    </lineage>
</organism>
<reference evidence="13 14" key="1">
    <citation type="submission" date="2017-09" db="EMBL/GenBank/DDBJ databases">
        <title>WGS assembly of Aquilegia coerulea Goldsmith.</title>
        <authorList>
            <person name="Hodges S."/>
            <person name="Kramer E."/>
            <person name="Nordborg M."/>
            <person name="Tomkins J."/>
            <person name="Borevitz J."/>
            <person name="Derieg N."/>
            <person name="Yan J."/>
            <person name="Mihaltcheva S."/>
            <person name="Hayes R.D."/>
            <person name="Rokhsar D."/>
        </authorList>
    </citation>
    <scope>NUCLEOTIDE SEQUENCE [LARGE SCALE GENOMIC DNA]</scope>
    <source>
        <strain evidence="14">cv. Goldsmith</strain>
    </source>
</reference>
<dbReference type="PROSITE" id="PS00027">
    <property type="entry name" value="HOMEOBOX_1"/>
    <property type="match status" value="1"/>
</dbReference>
<dbReference type="GO" id="GO:0005634">
    <property type="term" value="C:nucleus"/>
    <property type="evidence" value="ECO:0007669"/>
    <property type="project" value="UniProtKB-SubCell"/>
</dbReference>
<dbReference type="Proteomes" id="UP000230069">
    <property type="component" value="Unassembled WGS sequence"/>
</dbReference>
<evidence type="ECO:0000256" key="3">
    <source>
        <dbReference type="ARBA" id="ARBA00023125"/>
    </source>
</evidence>
<gene>
    <name evidence="13" type="ORF">AQUCO_03600050v1</name>
</gene>
<dbReference type="SUPFAM" id="SSF46689">
    <property type="entry name" value="Homeodomain-like"/>
    <property type="match status" value="1"/>
</dbReference>
<proteinExistence type="inferred from homology"/>